<feature type="active site" evidence="3">
    <location>
        <position position="254"/>
    </location>
</feature>
<evidence type="ECO:0000256" key="3">
    <source>
        <dbReference type="PROSITE-ProRule" id="PRU10007"/>
    </source>
</evidence>
<comment type="similarity">
    <text evidence="1 4">Belongs to the aldehyde dehydrogenase family.</text>
</comment>
<sequence length="505" mass="53379">MASSTTALKVGYIGANGHVVPSSGEFLAVTNPATGQAIGAAYELTPGDLDRIVEQAQMVFDTTWRDTPPDVRGELVRAWVAKLREHRDELADLEVRDVGNLRAETGGDVDGAVRLLTYLAGMADKMEGSSYAQYPDRVAYGVHEPYGVVAGINPYNANIIFVANKAGPAILAGNCIVLKAPDVAPLSTYRVVELALEAGIPPGVISVVTGRGQVVGPMLTEHPGIGMVAFTGGLEAGRAVLRQSARNIIPVTLELGGKSPAILLEDADLDLALPSVLHSNFVKSGQSCVAGSRIFVHSSKYQQVCDELAARAARVKVGLPTDPTSQMGTLVSQHHREHVDRLVRSSVAQGAALLTGGGPLTTGDLAGGAFYSPTVLADVTDDNPAATTEAFGPMASVLSYSDVEEVLHRSNTSPFGLSAQVWGDSAHKIQYLVQHLAVGTVWVNAYRSIHPTVPFGGVKESGFGRENGFDAVRSYTRPKAVVWDLTTARAVPYNEVEGDLRRSHG</sequence>
<dbReference type="SUPFAM" id="SSF53720">
    <property type="entry name" value="ALDH-like"/>
    <property type="match status" value="1"/>
</dbReference>
<dbReference type="RefSeq" id="WP_118928588.1">
    <property type="nucleotide sequence ID" value="NZ_QXGH01000040.1"/>
</dbReference>
<gene>
    <name evidence="6" type="ORF">D0Z08_28020</name>
</gene>
<organism evidence="6 7">
    <name type="scientific">Nocardioides immobilis</name>
    <dbReference type="NCBI Taxonomy" id="2049295"/>
    <lineage>
        <taxon>Bacteria</taxon>
        <taxon>Bacillati</taxon>
        <taxon>Actinomycetota</taxon>
        <taxon>Actinomycetes</taxon>
        <taxon>Propionibacteriales</taxon>
        <taxon>Nocardioidaceae</taxon>
        <taxon>Nocardioides</taxon>
    </lineage>
</organism>
<dbReference type="Gene3D" id="3.40.309.10">
    <property type="entry name" value="Aldehyde Dehydrogenase, Chain A, domain 2"/>
    <property type="match status" value="1"/>
</dbReference>
<protein>
    <submittedName>
        <fullName evidence="6">Aldehyde dehydrogenase family protein</fullName>
    </submittedName>
</protein>
<dbReference type="GO" id="GO:0016620">
    <property type="term" value="F:oxidoreductase activity, acting on the aldehyde or oxo group of donors, NAD or NADP as acceptor"/>
    <property type="evidence" value="ECO:0007669"/>
    <property type="project" value="InterPro"/>
</dbReference>
<dbReference type="OrthoDB" id="6882680at2"/>
<comment type="caution">
    <text evidence="6">The sequence shown here is derived from an EMBL/GenBank/DDBJ whole genome shotgun (WGS) entry which is preliminary data.</text>
</comment>
<evidence type="ECO:0000313" key="7">
    <source>
        <dbReference type="Proteomes" id="UP000283644"/>
    </source>
</evidence>
<dbReference type="InterPro" id="IPR016163">
    <property type="entry name" value="Ald_DH_C"/>
</dbReference>
<dbReference type="PROSITE" id="PS00070">
    <property type="entry name" value="ALDEHYDE_DEHYDR_CYS"/>
    <property type="match status" value="1"/>
</dbReference>
<name>A0A417XU62_9ACTN</name>
<dbReference type="InterPro" id="IPR016162">
    <property type="entry name" value="Ald_DH_N"/>
</dbReference>
<dbReference type="Proteomes" id="UP000283644">
    <property type="component" value="Unassembled WGS sequence"/>
</dbReference>
<dbReference type="InterPro" id="IPR016160">
    <property type="entry name" value="Ald_DH_CS_CYS"/>
</dbReference>
<dbReference type="Gene3D" id="3.40.605.10">
    <property type="entry name" value="Aldehyde Dehydrogenase, Chain A, domain 1"/>
    <property type="match status" value="1"/>
</dbReference>
<dbReference type="EMBL" id="QXGH01000040">
    <property type="protein sequence ID" value="RHW23791.1"/>
    <property type="molecule type" value="Genomic_DNA"/>
</dbReference>
<keyword evidence="2 4" id="KW-0560">Oxidoreductase</keyword>
<dbReference type="PROSITE" id="PS00687">
    <property type="entry name" value="ALDEHYDE_DEHYDR_GLU"/>
    <property type="match status" value="1"/>
</dbReference>
<feature type="domain" description="Aldehyde dehydrogenase" evidence="5">
    <location>
        <begin position="22"/>
        <end position="481"/>
    </location>
</feature>
<dbReference type="InterPro" id="IPR029510">
    <property type="entry name" value="Ald_DH_CS_GLU"/>
</dbReference>
<dbReference type="InterPro" id="IPR015590">
    <property type="entry name" value="Aldehyde_DH_dom"/>
</dbReference>
<dbReference type="AlphaFoldDB" id="A0A417XU62"/>
<evidence type="ECO:0000256" key="4">
    <source>
        <dbReference type="RuleBase" id="RU003345"/>
    </source>
</evidence>
<accession>A0A417XU62</accession>
<dbReference type="PANTHER" id="PTHR11699">
    <property type="entry name" value="ALDEHYDE DEHYDROGENASE-RELATED"/>
    <property type="match status" value="1"/>
</dbReference>
<dbReference type="FunFam" id="3.40.605.10:FF:000007">
    <property type="entry name" value="NAD/NADP-dependent betaine aldehyde dehydrogenase"/>
    <property type="match status" value="1"/>
</dbReference>
<keyword evidence="7" id="KW-1185">Reference proteome</keyword>
<dbReference type="Pfam" id="PF00171">
    <property type="entry name" value="Aldedh"/>
    <property type="match status" value="1"/>
</dbReference>
<evidence type="ECO:0000256" key="1">
    <source>
        <dbReference type="ARBA" id="ARBA00009986"/>
    </source>
</evidence>
<evidence type="ECO:0000313" key="6">
    <source>
        <dbReference type="EMBL" id="RHW23791.1"/>
    </source>
</evidence>
<reference evidence="6 7" key="1">
    <citation type="submission" date="2018-09" db="EMBL/GenBank/DDBJ databases">
        <title>Genome sequencing of Nocardioides immobilis CCTCC AB 2017083 for comparison to Nocardioides silvaticus.</title>
        <authorList>
            <person name="Li C."/>
            <person name="Wang G."/>
        </authorList>
    </citation>
    <scope>NUCLEOTIDE SEQUENCE [LARGE SCALE GENOMIC DNA]</scope>
    <source>
        <strain evidence="6 7">CCTCC AB 2017083</strain>
    </source>
</reference>
<proteinExistence type="inferred from homology"/>
<dbReference type="InterPro" id="IPR016161">
    <property type="entry name" value="Ald_DH/histidinol_DH"/>
</dbReference>
<evidence type="ECO:0000259" key="5">
    <source>
        <dbReference type="Pfam" id="PF00171"/>
    </source>
</evidence>
<evidence type="ECO:0000256" key="2">
    <source>
        <dbReference type="ARBA" id="ARBA00023002"/>
    </source>
</evidence>